<accession>A0A9W6ZQB6</accession>
<evidence type="ECO:0000313" key="3">
    <source>
        <dbReference type="Proteomes" id="UP001165082"/>
    </source>
</evidence>
<feature type="compositionally biased region" description="Low complexity" evidence="1">
    <location>
        <begin position="23"/>
        <end position="54"/>
    </location>
</feature>
<dbReference type="AlphaFoldDB" id="A0A9W6ZQB6"/>
<evidence type="ECO:0000313" key="2">
    <source>
        <dbReference type="EMBL" id="GMH57321.1"/>
    </source>
</evidence>
<comment type="caution">
    <text evidence="2">The sequence shown here is derived from an EMBL/GenBank/DDBJ whole genome shotgun (WGS) entry which is preliminary data.</text>
</comment>
<dbReference type="EMBL" id="BRXZ01003563">
    <property type="protein sequence ID" value="GMH57321.1"/>
    <property type="molecule type" value="Genomic_DNA"/>
</dbReference>
<sequence length="143" mass="14825">MSLRLFDSSIYPLIKSVLSSTFSVNPPSSTSPSNPSTSTSIPPLSTSAPTSTSNDSPTPLLLSTRHPTYLPSYTTRYTPSTSTSVQIGGSSLTSYLDNYVKHNLLSKQGGSITVLAHAVNVLDDDDSSVKAEGGVAEDGGKGG</sequence>
<feature type="non-terminal residue" evidence="2">
    <location>
        <position position="1"/>
    </location>
</feature>
<reference evidence="2" key="1">
    <citation type="submission" date="2022-07" db="EMBL/GenBank/DDBJ databases">
        <title>Genome analysis of Parmales, a sister group of diatoms, reveals the evolutionary specialization of diatoms from phago-mixotrophs to photoautotrophs.</title>
        <authorList>
            <person name="Ban H."/>
            <person name="Sato S."/>
            <person name="Yoshikawa S."/>
            <person name="Kazumasa Y."/>
            <person name="Nakamura Y."/>
            <person name="Ichinomiya M."/>
            <person name="Saitoh K."/>
            <person name="Sato N."/>
            <person name="Blanc-Mathieu R."/>
            <person name="Endo H."/>
            <person name="Kuwata A."/>
            <person name="Ogata H."/>
        </authorList>
    </citation>
    <scope>NUCLEOTIDE SEQUENCE</scope>
</reference>
<protein>
    <submittedName>
        <fullName evidence="2">Uncharacterized protein</fullName>
    </submittedName>
</protein>
<dbReference type="Proteomes" id="UP001165082">
    <property type="component" value="Unassembled WGS sequence"/>
</dbReference>
<organism evidence="2 3">
    <name type="scientific">Triparma retinervis</name>
    <dbReference type="NCBI Taxonomy" id="2557542"/>
    <lineage>
        <taxon>Eukaryota</taxon>
        <taxon>Sar</taxon>
        <taxon>Stramenopiles</taxon>
        <taxon>Ochrophyta</taxon>
        <taxon>Bolidophyceae</taxon>
        <taxon>Parmales</taxon>
        <taxon>Triparmaceae</taxon>
        <taxon>Triparma</taxon>
    </lineage>
</organism>
<gene>
    <name evidence="2" type="ORF">TrRE_jg9578</name>
</gene>
<proteinExistence type="predicted"/>
<feature type="region of interest" description="Disordered" evidence="1">
    <location>
        <begin position="23"/>
        <end position="66"/>
    </location>
</feature>
<evidence type="ECO:0000256" key="1">
    <source>
        <dbReference type="SAM" id="MobiDB-lite"/>
    </source>
</evidence>
<keyword evidence="3" id="KW-1185">Reference proteome</keyword>
<name>A0A9W6ZQB6_9STRA</name>